<comment type="function">
    <text evidence="8">Essential cell division protein. May link together the upstream cell division proteins, which are predominantly cytoplasmic, with the downstream cell division proteins, which are predominantly periplasmic.</text>
</comment>
<dbReference type="Pfam" id="PF04999">
    <property type="entry name" value="FtsL"/>
    <property type="match status" value="1"/>
</dbReference>
<dbReference type="InterPro" id="IPR011922">
    <property type="entry name" value="Cell_div_FtsL"/>
</dbReference>
<reference evidence="10 11" key="1">
    <citation type="submission" date="2024-04" db="EMBL/GenBank/DDBJ databases">
        <title>Novel species of the genus Ideonella isolated from streams.</title>
        <authorList>
            <person name="Lu H."/>
        </authorList>
    </citation>
    <scope>NUCLEOTIDE SEQUENCE [LARGE SCALE GENOMIC DNA]</scope>
    <source>
        <strain evidence="10 11">LYT19W</strain>
    </source>
</reference>
<gene>
    <name evidence="8 10" type="primary">ftsL</name>
    <name evidence="10" type="ORF">AACH00_18010</name>
</gene>
<keyword evidence="8" id="KW-0997">Cell inner membrane</keyword>
<keyword evidence="6 8" id="KW-0472">Membrane</keyword>
<keyword evidence="4 8" id="KW-0812">Transmembrane</keyword>
<keyword evidence="7 8" id="KW-0131">Cell cycle</keyword>
<organism evidence="10 11">
    <name type="scientific">Ideonella margarita</name>
    <dbReference type="NCBI Taxonomy" id="2984191"/>
    <lineage>
        <taxon>Bacteria</taxon>
        <taxon>Pseudomonadati</taxon>
        <taxon>Pseudomonadota</taxon>
        <taxon>Betaproteobacteria</taxon>
        <taxon>Burkholderiales</taxon>
        <taxon>Sphaerotilaceae</taxon>
        <taxon>Ideonella</taxon>
    </lineage>
</organism>
<protein>
    <recommendedName>
        <fullName evidence="8 9">Cell division protein FtsL</fullName>
    </recommendedName>
</protein>
<evidence type="ECO:0000256" key="1">
    <source>
        <dbReference type="ARBA" id="ARBA00004401"/>
    </source>
</evidence>
<keyword evidence="2 8" id="KW-1003">Cell membrane</keyword>
<evidence type="ECO:0000256" key="7">
    <source>
        <dbReference type="ARBA" id="ARBA00023306"/>
    </source>
</evidence>
<sequence>MNRLALLMMIVLVGSGLVLVNTSYEARRLFVEIERAKAEELQLQADTKRLEAERRSEGTSLRVERDARQRLQMRMASPETTVYVSEARGAASGSQP</sequence>
<keyword evidence="5 8" id="KW-1133">Transmembrane helix</keyword>
<evidence type="ECO:0000256" key="6">
    <source>
        <dbReference type="ARBA" id="ARBA00023136"/>
    </source>
</evidence>
<comment type="subunit">
    <text evidence="8">Part of a complex composed of FtsB, FtsL and FtsQ.</text>
</comment>
<evidence type="ECO:0000256" key="2">
    <source>
        <dbReference type="ARBA" id="ARBA00022475"/>
    </source>
</evidence>
<comment type="similarity">
    <text evidence="8">Belongs to the FtsL family.</text>
</comment>
<evidence type="ECO:0000256" key="3">
    <source>
        <dbReference type="ARBA" id="ARBA00022618"/>
    </source>
</evidence>
<dbReference type="EMBL" id="JBBUTI010000015">
    <property type="protein sequence ID" value="MEK8048253.1"/>
    <property type="molecule type" value="Genomic_DNA"/>
</dbReference>
<evidence type="ECO:0000313" key="10">
    <source>
        <dbReference type="EMBL" id="MEK8048253.1"/>
    </source>
</evidence>
<keyword evidence="3 8" id="KW-0132">Cell division</keyword>
<dbReference type="NCBIfam" id="TIGR02209">
    <property type="entry name" value="ftsL_broad"/>
    <property type="match status" value="1"/>
</dbReference>
<evidence type="ECO:0000256" key="5">
    <source>
        <dbReference type="ARBA" id="ARBA00022989"/>
    </source>
</evidence>
<name>A0ABU9C8P2_9BURK</name>
<dbReference type="HAMAP" id="MF_00910">
    <property type="entry name" value="FtsL"/>
    <property type="match status" value="1"/>
</dbReference>
<proteinExistence type="inferred from homology"/>
<dbReference type="GO" id="GO:0051301">
    <property type="term" value="P:cell division"/>
    <property type="evidence" value="ECO:0007669"/>
    <property type="project" value="UniProtKB-KW"/>
</dbReference>
<evidence type="ECO:0000256" key="4">
    <source>
        <dbReference type="ARBA" id="ARBA00022692"/>
    </source>
</evidence>
<dbReference type="RefSeq" id="WP_341400566.1">
    <property type="nucleotide sequence ID" value="NZ_JBBUTI010000015.1"/>
</dbReference>
<comment type="subcellular location">
    <subcellularLocation>
        <location evidence="8">Cell inner membrane</location>
        <topology evidence="8">Single-pass type II membrane protein</topology>
    </subcellularLocation>
    <subcellularLocation>
        <location evidence="1">Cell membrane</location>
        <topology evidence="1">Single-pass type II membrane protein</topology>
    </subcellularLocation>
    <text evidence="8">Localizes to the division septum where it forms a ring structure.</text>
</comment>
<dbReference type="Proteomes" id="UP001379945">
    <property type="component" value="Unassembled WGS sequence"/>
</dbReference>
<evidence type="ECO:0000256" key="8">
    <source>
        <dbReference type="HAMAP-Rule" id="MF_00910"/>
    </source>
</evidence>
<comment type="caution">
    <text evidence="10">The sequence shown here is derived from an EMBL/GenBank/DDBJ whole genome shotgun (WGS) entry which is preliminary data.</text>
</comment>
<evidence type="ECO:0000256" key="9">
    <source>
        <dbReference type="NCBIfam" id="TIGR02209"/>
    </source>
</evidence>
<accession>A0ABU9C8P2</accession>
<evidence type="ECO:0000313" key="11">
    <source>
        <dbReference type="Proteomes" id="UP001379945"/>
    </source>
</evidence>
<keyword evidence="11" id="KW-1185">Reference proteome</keyword>